<comment type="similarity">
    <text evidence="1">Belongs to the MurCDEF family. MurE subfamily.</text>
</comment>
<dbReference type="AlphaFoldDB" id="A0A2M7IDX0"/>
<reference evidence="7" key="1">
    <citation type="submission" date="2017-09" db="EMBL/GenBank/DDBJ databases">
        <title>Depth-based differentiation of microbial function through sediment-hosted aquifers and enrichment of novel symbionts in the deep terrestrial subsurface.</title>
        <authorList>
            <person name="Probst A.J."/>
            <person name="Ladd B."/>
            <person name="Jarett J.K."/>
            <person name="Geller-Mcgrath D.E."/>
            <person name="Sieber C.M.K."/>
            <person name="Emerson J.B."/>
            <person name="Anantharaman K."/>
            <person name="Thomas B.C."/>
            <person name="Malmstrom R."/>
            <person name="Stieglmeier M."/>
            <person name="Klingl A."/>
            <person name="Woyke T."/>
            <person name="Ryan C.M."/>
            <person name="Banfield J.F."/>
        </authorList>
    </citation>
    <scope>NUCLEOTIDE SEQUENCE [LARGE SCALE GENOMIC DNA]</scope>
</reference>
<dbReference type="Gene3D" id="3.90.190.20">
    <property type="entry name" value="Mur ligase, C-terminal domain"/>
    <property type="match status" value="1"/>
</dbReference>
<accession>A0A2M7IDX0</accession>
<comment type="pathway">
    <text evidence="2">Cell wall biogenesis; peptidoglycan biosynthesis.</text>
</comment>
<evidence type="ECO:0000313" key="7">
    <source>
        <dbReference type="Proteomes" id="UP000231673"/>
    </source>
</evidence>
<evidence type="ECO:0000259" key="4">
    <source>
        <dbReference type="Pfam" id="PF02875"/>
    </source>
</evidence>
<evidence type="ECO:0000256" key="1">
    <source>
        <dbReference type="ARBA" id="ARBA00005898"/>
    </source>
</evidence>
<dbReference type="SUPFAM" id="SSF53623">
    <property type="entry name" value="MurD-like peptide ligases, catalytic domain"/>
    <property type="match status" value="1"/>
</dbReference>
<dbReference type="InterPro" id="IPR004101">
    <property type="entry name" value="Mur_ligase_C"/>
</dbReference>
<keyword evidence="3" id="KW-1133">Transmembrane helix</keyword>
<evidence type="ECO:0008006" key="8">
    <source>
        <dbReference type="Google" id="ProtNLM"/>
    </source>
</evidence>
<dbReference type="UniPathway" id="UPA00219"/>
<comment type="subcellular location">
    <subcellularLocation>
        <location evidence="2">Cytoplasm</location>
    </subcellularLocation>
</comment>
<dbReference type="GO" id="GO:0009252">
    <property type="term" value="P:peptidoglycan biosynthetic process"/>
    <property type="evidence" value="ECO:0007669"/>
    <property type="project" value="UniProtKB-UniPathway"/>
</dbReference>
<dbReference type="InterPro" id="IPR013221">
    <property type="entry name" value="Mur_ligase_cen"/>
</dbReference>
<dbReference type="GO" id="GO:0005524">
    <property type="term" value="F:ATP binding"/>
    <property type="evidence" value="ECO:0007669"/>
    <property type="project" value="InterPro"/>
</dbReference>
<dbReference type="GO" id="GO:0051301">
    <property type="term" value="P:cell division"/>
    <property type="evidence" value="ECO:0007669"/>
    <property type="project" value="UniProtKB-KW"/>
</dbReference>
<dbReference type="GO" id="GO:0016881">
    <property type="term" value="F:acid-amino acid ligase activity"/>
    <property type="evidence" value="ECO:0007669"/>
    <property type="project" value="InterPro"/>
</dbReference>
<keyword evidence="2" id="KW-0133">Cell shape</keyword>
<proteinExistence type="inferred from homology"/>
<dbReference type="InterPro" id="IPR036565">
    <property type="entry name" value="Mur-like_cat_sf"/>
</dbReference>
<evidence type="ECO:0000313" key="6">
    <source>
        <dbReference type="EMBL" id="PIW74695.1"/>
    </source>
</evidence>
<dbReference type="InterPro" id="IPR005761">
    <property type="entry name" value="UDP-N-AcMur-Glu-dNH2Pim_ligase"/>
</dbReference>
<dbReference type="GO" id="GO:0071555">
    <property type="term" value="P:cell wall organization"/>
    <property type="evidence" value="ECO:0007669"/>
    <property type="project" value="UniProtKB-KW"/>
</dbReference>
<name>A0A2M7IDX0_9BACT</name>
<feature type="domain" description="Mur ligase central" evidence="5">
    <location>
        <begin position="43"/>
        <end position="247"/>
    </location>
</feature>
<keyword evidence="2" id="KW-0131">Cell cycle</keyword>
<dbReference type="NCBIfam" id="TIGR01085">
    <property type="entry name" value="murE"/>
    <property type="match status" value="1"/>
</dbReference>
<dbReference type="Gene3D" id="3.40.1190.10">
    <property type="entry name" value="Mur-like, catalytic domain"/>
    <property type="match status" value="1"/>
</dbReference>
<protein>
    <recommendedName>
        <fullName evidence="8">UDP-N-acetylmuramoyl-L-alanyl-D-glutamate--2, 6-diaminopimelate ligase</fullName>
    </recommendedName>
</protein>
<keyword evidence="3" id="KW-0812">Transmembrane</keyword>
<feature type="domain" description="Mur ligase C-terminal" evidence="4">
    <location>
        <begin position="269"/>
        <end position="404"/>
    </location>
</feature>
<feature type="transmembrane region" description="Helical" evidence="3">
    <location>
        <begin position="12"/>
        <end position="31"/>
    </location>
</feature>
<keyword evidence="2" id="KW-0132">Cell division</keyword>
<dbReference type="SUPFAM" id="SSF53244">
    <property type="entry name" value="MurD-like peptide ligases, peptide-binding domain"/>
    <property type="match status" value="1"/>
</dbReference>
<keyword evidence="2" id="KW-0573">Peptidoglycan synthesis</keyword>
<evidence type="ECO:0000259" key="5">
    <source>
        <dbReference type="Pfam" id="PF08245"/>
    </source>
</evidence>
<dbReference type="GO" id="GO:0005737">
    <property type="term" value="C:cytoplasm"/>
    <property type="evidence" value="ECO:0007669"/>
    <property type="project" value="UniProtKB-SubCell"/>
</dbReference>
<dbReference type="PANTHER" id="PTHR23135">
    <property type="entry name" value="MUR LIGASE FAMILY MEMBER"/>
    <property type="match status" value="1"/>
</dbReference>
<sequence>MITKEFLRKLIPAFVFDWYHFFWALLGALIYRFPSKKLKIIGVTGTNGKSTVVSLLGQIFASAGHSVASLSSIEFKIKSKVWVNDLKMTMPGRMKIQRFLRQAIDAGCDWAILEVTSEGIKQFRHRFIGFEAAVLTNVTPEHIERHGSFENYRQAKGRLFSSLKKNGKAIVNLDDPSAGYFLKFKAAEKWGYGIDFESEEMADYSVKAENCKVGPEGINFKMGQEEFKLNLWGKFNLYNALAAAAVALAERIPLSKIKSALEKAKSAPGRLEFALKSPFLVIVDYAHTPDALEKVYQAVKESFSGQTGRSASPAGKLIGVLGSAGGGRDKWKRPEMGEIAEKYLDEIIITNEDPYDEDPEKIIDEVAGGIKEKRVKKILDRRKAISSALRTAKKGDIVIITGKGCEPWLAVAGGRKIPWDDRRIVKEEFNKLK</sequence>
<evidence type="ECO:0000256" key="2">
    <source>
        <dbReference type="RuleBase" id="RU004135"/>
    </source>
</evidence>
<gene>
    <name evidence="6" type="ORF">CO003_01345</name>
</gene>
<dbReference type="GO" id="GO:0008360">
    <property type="term" value="P:regulation of cell shape"/>
    <property type="evidence" value="ECO:0007669"/>
    <property type="project" value="UniProtKB-KW"/>
</dbReference>
<dbReference type="Proteomes" id="UP000231673">
    <property type="component" value="Unassembled WGS sequence"/>
</dbReference>
<comment type="caution">
    <text evidence="6">The sequence shown here is derived from an EMBL/GenBank/DDBJ whole genome shotgun (WGS) entry which is preliminary data.</text>
</comment>
<dbReference type="Pfam" id="PF02875">
    <property type="entry name" value="Mur_ligase_C"/>
    <property type="match status" value="1"/>
</dbReference>
<dbReference type="EMBL" id="PFGW01000027">
    <property type="protein sequence ID" value="PIW74695.1"/>
    <property type="molecule type" value="Genomic_DNA"/>
</dbReference>
<keyword evidence="3" id="KW-0472">Membrane</keyword>
<evidence type="ECO:0000256" key="3">
    <source>
        <dbReference type="SAM" id="Phobius"/>
    </source>
</evidence>
<dbReference type="PANTHER" id="PTHR23135:SF4">
    <property type="entry name" value="UDP-N-ACETYLMURAMOYL-L-ALANYL-D-GLUTAMATE--2,6-DIAMINOPIMELATE LIGASE MURE HOMOLOG, CHLOROPLASTIC"/>
    <property type="match status" value="1"/>
</dbReference>
<dbReference type="Pfam" id="PF08245">
    <property type="entry name" value="Mur_ligase_M"/>
    <property type="match status" value="1"/>
</dbReference>
<keyword evidence="2" id="KW-0961">Cell wall biogenesis/degradation</keyword>
<dbReference type="InterPro" id="IPR036615">
    <property type="entry name" value="Mur_ligase_C_dom_sf"/>
</dbReference>
<organism evidence="6 7">
    <name type="scientific">Candidatus Portnoybacteria bacterium CG_4_8_14_3_um_filter_44_15</name>
    <dbReference type="NCBI Taxonomy" id="1974803"/>
    <lineage>
        <taxon>Bacteria</taxon>
        <taxon>Candidatus Portnoyibacteriota</taxon>
    </lineage>
</organism>